<comment type="caution">
    <text evidence="2">The sequence shown here is derived from an EMBL/GenBank/DDBJ whole genome shotgun (WGS) entry which is preliminary data.</text>
</comment>
<feature type="domain" description="Reverse transcriptase" evidence="1">
    <location>
        <begin position="1"/>
        <end position="135"/>
    </location>
</feature>
<dbReference type="Pfam" id="PF00078">
    <property type="entry name" value="RVT_1"/>
    <property type="match status" value="1"/>
</dbReference>
<keyword evidence="3" id="KW-1185">Reference proteome</keyword>
<dbReference type="InterPro" id="IPR043502">
    <property type="entry name" value="DNA/RNA_pol_sf"/>
</dbReference>
<dbReference type="Proteomes" id="UP000887159">
    <property type="component" value="Unassembled WGS sequence"/>
</dbReference>
<dbReference type="AlphaFoldDB" id="A0A8X7B987"/>
<protein>
    <recommendedName>
        <fullName evidence="1">Reverse transcriptase domain-containing protein</fullName>
    </recommendedName>
</protein>
<organism evidence="2 3">
    <name type="scientific">Trichonephila clavipes</name>
    <name type="common">Golden silk orbweaver</name>
    <name type="synonym">Nephila clavipes</name>
    <dbReference type="NCBI Taxonomy" id="2585209"/>
    <lineage>
        <taxon>Eukaryota</taxon>
        <taxon>Metazoa</taxon>
        <taxon>Ecdysozoa</taxon>
        <taxon>Arthropoda</taxon>
        <taxon>Chelicerata</taxon>
        <taxon>Arachnida</taxon>
        <taxon>Araneae</taxon>
        <taxon>Araneomorphae</taxon>
        <taxon>Entelegynae</taxon>
        <taxon>Araneoidea</taxon>
        <taxon>Nephilidae</taxon>
        <taxon>Trichonephila</taxon>
    </lineage>
</organism>
<evidence type="ECO:0000313" key="2">
    <source>
        <dbReference type="EMBL" id="GFY22622.1"/>
    </source>
</evidence>
<reference evidence="2" key="1">
    <citation type="submission" date="2020-08" db="EMBL/GenBank/DDBJ databases">
        <title>Multicomponent nature underlies the extraordinary mechanical properties of spider dragline silk.</title>
        <authorList>
            <person name="Kono N."/>
            <person name="Nakamura H."/>
            <person name="Mori M."/>
            <person name="Yoshida Y."/>
            <person name="Ohtoshi R."/>
            <person name="Malay A.D."/>
            <person name="Moran D.A.P."/>
            <person name="Tomita M."/>
            <person name="Numata K."/>
            <person name="Arakawa K."/>
        </authorList>
    </citation>
    <scope>NUCLEOTIDE SEQUENCE</scope>
</reference>
<dbReference type="SUPFAM" id="SSF56672">
    <property type="entry name" value="DNA/RNA polymerases"/>
    <property type="match status" value="1"/>
</dbReference>
<sequence>MYWRKSPTLDLRFIEKHTYQSEVVSNSLSRSFSFFQGVPQGSVLSPTLFSLYLSDIESVIKRKYKASAFGDDIALWKSDSDLTKLERDINLVLEDIQNFALNHKLTFNPTKSMADLQPLSLRRRACLTKYYNKLISLDSRNRTSAYFKDWCNNQRLRRNSPFSQMVSFNLTIGAVEPHHLSQCLDPADDLDGVFFHPELPVHVNKQADLPVYLKQLAL</sequence>
<evidence type="ECO:0000259" key="1">
    <source>
        <dbReference type="PROSITE" id="PS50878"/>
    </source>
</evidence>
<proteinExistence type="predicted"/>
<name>A0A8X7B987_TRICX</name>
<accession>A0A8X7B987</accession>
<dbReference type="PROSITE" id="PS50878">
    <property type="entry name" value="RT_POL"/>
    <property type="match status" value="1"/>
</dbReference>
<dbReference type="GO" id="GO:0071897">
    <property type="term" value="P:DNA biosynthetic process"/>
    <property type="evidence" value="ECO:0007669"/>
    <property type="project" value="UniProtKB-ARBA"/>
</dbReference>
<evidence type="ECO:0000313" key="3">
    <source>
        <dbReference type="Proteomes" id="UP000887159"/>
    </source>
</evidence>
<gene>
    <name evidence="2" type="primary">AVEN_223852_1</name>
    <name evidence="2" type="ORF">TNCV_2178831</name>
</gene>
<dbReference type="EMBL" id="BMAU01021361">
    <property type="protein sequence ID" value="GFY22622.1"/>
    <property type="molecule type" value="Genomic_DNA"/>
</dbReference>
<dbReference type="InterPro" id="IPR000477">
    <property type="entry name" value="RT_dom"/>
</dbReference>